<feature type="region of interest" description="Disordered" evidence="1">
    <location>
        <begin position="595"/>
        <end position="753"/>
    </location>
</feature>
<dbReference type="PANTHER" id="PTHR21494:SF0">
    <property type="entry name" value="ACTIVATING SIGNAL COINTEGRATOR 1 COMPLEX SUBUNIT 2"/>
    <property type="match status" value="1"/>
</dbReference>
<dbReference type="GO" id="GO:0043130">
    <property type="term" value="F:ubiquitin binding"/>
    <property type="evidence" value="ECO:0007669"/>
    <property type="project" value="InterPro"/>
</dbReference>
<dbReference type="SMART" id="SM00546">
    <property type="entry name" value="CUE"/>
    <property type="match status" value="1"/>
</dbReference>
<dbReference type="Proteomes" id="UP000694620">
    <property type="component" value="Chromosome 18"/>
</dbReference>
<reference evidence="3" key="3">
    <citation type="submission" date="2025-09" db="UniProtKB">
        <authorList>
            <consortium name="Ensembl"/>
        </authorList>
    </citation>
    <scope>IDENTIFICATION</scope>
</reference>
<gene>
    <name evidence="3" type="primary">ASCC2</name>
    <name evidence="3" type="synonym">ascc2</name>
</gene>
<dbReference type="InterPro" id="IPR003892">
    <property type="entry name" value="CUE"/>
</dbReference>
<name>A0A8C4TI76_ERPCA</name>
<feature type="compositionally biased region" description="Basic and acidic residues" evidence="1">
    <location>
        <begin position="13"/>
        <end position="22"/>
    </location>
</feature>
<dbReference type="GO" id="GO:0006355">
    <property type="term" value="P:regulation of DNA-templated transcription"/>
    <property type="evidence" value="ECO:0007669"/>
    <property type="project" value="TreeGrafter"/>
</dbReference>
<feature type="compositionally biased region" description="Acidic residues" evidence="1">
    <location>
        <begin position="650"/>
        <end position="661"/>
    </location>
</feature>
<dbReference type="CDD" id="cd14364">
    <property type="entry name" value="CUE_ASCC2"/>
    <property type="match status" value="1"/>
</dbReference>
<evidence type="ECO:0000256" key="1">
    <source>
        <dbReference type="SAM" id="MobiDB-lite"/>
    </source>
</evidence>
<dbReference type="PROSITE" id="PS51140">
    <property type="entry name" value="CUE"/>
    <property type="match status" value="1"/>
</dbReference>
<evidence type="ECO:0000259" key="2">
    <source>
        <dbReference type="PROSITE" id="PS51140"/>
    </source>
</evidence>
<dbReference type="Ensembl" id="ENSECRT00000030339.1">
    <property type="protein sequence ID" value="ENSECRP00000029709.1"/>
    <property type="gene ID" value="ENSECRG00000020163.1"/>
</dbReference>
<reference evidence="3" key="1">
    <citation type="submission" date="2021-06" db="EMBL/GenBank/DDBJ databases">
        <authorList>
            <consortium name="Wellcome Sanger Institute Data Sharing"/>
        </authorList>
    </citation>
    <scope>NUCLEOTIDE SEQUENCE [LARGE SCALE GENOMIC DNA]</scope>
</reference>
<feature type="domain" description="CUE" evidence="2">
    <location>
        <begin position="462"/>
        <end position="505"/>
    </location>
</feature>
<accession>A0A8C4TI76</accession>
<dbReference type="Gene3D" id="1.10.8.10">
    <property type="entry name" value="DNA helicase RuvA subunit, C-terminal domain"/>
    <property type="match status" value="1"/>
</dbReference>
<dbReference type="GeneTree" id="ENSGT00390000018806"/>
<feature type="region of interest" description="Disordered" evidence="1">
    <location>
        <begin position="410"/>
        <end position="455"/>
    </location>
</feature>
<dbReference type="PANTHER" id="PTHR21494">
    <property type="entry name" value="ACTIVATING SIGNAL COINTEGRATOR 1 COMPLEX SUBUNIT 2 ASC-1 COMPLEX SUBUNIT P100"/>
    <property type="match status" value="1"/>
</dbReference>
<dbReference type="InterPro" id="IPR041800">
    <property type="entry name" value="ASCC2_CUE"/>
</dbReference>
<evidence type="ECO:0000313" key="3">
    <source>
        <dbReference type="Ensembl" id="ENSECRP00000029709.1"/>
    </source>
</evidence>
<organism evidence="3 4">
    <name type="scientific">Erpetoichthys calabaricus</name>
    <name type="common">Rope fish</name>
    <name type="synonym">Calamoichthys calabaricus</name>
    <dbReference type="NCBI Taxonomy" id="27687"/>
    <lineage>
        <taxon>Eukaryota</taxon>
        <taxon>Metazoa</taxon>
        <taxon>Chordata</taxon>
        <taxon>Craniata</taxon>
        <taxon>Vertebrata</taxon>
        <taxon>Euteleostomi</taxon>
        <taxon>Actinopterygii</taxon>
        <taxon>Polypteriformes</taxon>
        <taxon>Polypteridae</taxon>
        <taxon>Erpetoichthys</taxon>
    </lineage>
</organism>
<proteinExistence type="predicted"/>
<dbReference type="InterPro" id="IPR009060">
    <property type="entry name" value="UBA-like_sf"/>
</dbReference>
<feature type="region of interest" description="Disordered" evidence="1">
    <location>
        <begin position="1"/>
        <end position="24"/>
    </location>
</feature>
<feature type="compositionally biased region" description="Acidic residues" evidence="1">
    <location>
        <begin position="603"/>
        <end position="612"/>
    </location>
</feature>
<dbReference type="InterPro" id="IPR052586">
    <property type="entry name" value="ASCC2"/>
</dbReference>
<sequence length="753" mass="86371">MAKNNVPLDELQVTERDPRTGKEISLPALHPNRCEDRCFVLYKPPSQDGSPAEVEEYLEQAQFIAEDLDWVLSLPHDKFWCQVVFDESLQKCLESYLRLAPRGCDSDMTTSPAVSDMQKHLHRSVFFTFLRMATHKESKDHFITPAVFGEIIYNNFLFDIPKILDLCVLYGKGNGPLLHKMIENIFSQQEAYYSDLDETLPTVLQVLDNILKKCGLQTDGAFTGEPQKLGVQGAPSLTDISLMDFVDVVQFLCDTCTTLCSFLDIFPTACKTFQNHKFLTRLACFYEILVPELETAIRRRTSEDKSIQEDLWRRLCHSRKKMIEIAHFLINYCCLQPILESSSENINLFVEDFLQIFTTLIQEKRFLADYDEQFPVADDISLLQQVSPFLDDTRTSYILQGVESAWEGLGRKKHGVPTTHTSPPEPHRYEAEGAVGGSETHPQREINKNTPQPSKVSVSSGELESLIFQVQDLLPDLGEGFIMACLEEYAYDSEVVINNILENRLSPNLEKLDRTLPRPKKEVSTVLSSRCNIFDDDEFDVFNRDHVDTSCIWKGKRQRGSARALVNDKQHVREQKERYKSYEVVVEEIPVGEGSKDGFYTDNYDDEYDDTYDANQVGANDQDDDSELLARRPFTTPLILSTKNKQELENERDDNEDDNYKEEEKNNGPKQDLFIQDPAVLREQAEARRAAQYHRRGFKPESSTTVIGASRGRGQSKETMQERRKKESHKSTRANHNRRAMADRKRNKGMIPS</sequence>
<dbReference type="Pfam" id="PF02845">
    <property type="entry name" value="CUE"/>
    <property type="match status" value="1"/>
</dbReference>
<evidence type="ECO:0000313" key="4">
    <source>
        <dbReference type="Proteomes" id="UP000694620"/>
    </source>
</evidence>
<reference evidence="3" key="2">
    <citation type="submission" date="2025-08" db="UniProtKB">
        <authorList>
            <consortium name="Ensembl"/>
        </authorList>
    </citation>
    <scope>IDENTIFICATION</scope>
</reference>
<dbReference type="SUPFAM" id="SSF46934">
    <property type="entry name" value="UBA-like"/>
    <property type="match status" value="1"/>
</dbReference>
<feature type="compositionally biased region" description="Basic residues" evidence="1">
    <location>
        <begin position="726"/>
        <end position="739"/>
    </location>
</feature>
<feature type="compositionally biased region" description="Basic and acidic residues" evidence="1">
    <location>
        <begin position="715"/>
        <end position="725"/>
    </location>
</feature>
<dbReference type="AlphaFoldDB" id="A0A8C4TI76"/>
<keyword evidence="4" id="KW-1185">Reference proteome</keyword>
<protein>
    <submittedName>
        <fullName evidence="3">Activating signal cointegrator 1 complex subunit 2</fullName>
    </submittedName>
</protein>